<dbReference type="InterPro" id="IPR013105">
    <property type="entry name" value="TPR_2"/>
</dbReference>
<evidence type="ECO:0000256" key="4">
    <source>
        <dbReference type="SAM" id="MobiDB-lite"/>
    </source>
</evidence>
<dbReference type="AlphaFoldDB" id="A0AAV8CLH7"/>
<feature type="repeat" description="TPR" evidence="3">
    <location>
        <begin position="39"/>
        <end position="72"/>
    </location>
</feature>
<comment type="caution">
    <text evidence="5">The sequence shown here is derived from an EMBL/GenBank/DDBJ whole genome shotgun (WGS) entry which is preliminary data.</text>
</comment>
<evidence type="ECO:0000313" key="6">
    <source>
        <dbReference type="Proteomes" id="UP001140206"/>
    </source>
</evidence>
<gene>
    <name evidence="5" type="ORF">LUZ62_091049</name>
</gene>
<dbReference type="InterPro" id="IPR011990">
    <property type="entry name" value="TPR-like_helical_dom_sf"/>
</dbReference>
<dbReference type="PROSITE" id="PS50005">
    <property type="entry name" value="TPR"/>
    <property type="match status" value="1"/>
</dbReference>
<evidence type="ECO:0000313" key="5">
    <source>
        <dbReference type="EMBL" id="KAJ4756644.1"/>
    </source>
</evidence>
<dbReference type="SUPFAM" id="SSF48452">
    <property type="entry name" value="TPR-like"/>
    <property type="match status" value="1"/>
</dbReference>
<keyword evidence="2 3" id="KW-0802">TPR repeat</keyword>
<dbReference type="Gene3D" id="1.25.40.10">
    <property type="entry name" value="Tetratricopeptide repeat domain"/>
    <property type="match status" value="1"/>
</dbReference>
<sequence length="135" mass="14834">MPENEIIHEQKAQVLLELGDAWNSLKAATRATQLKLSWPEAWVTLGRAQLNYGEPDSAIESFDKALALKQFHISEANVGLRTFRSTCHSLGFSTAMRVEEIRRKLGGASSGEGGVGLEEEAEKRQDRPVEKGLAA</sequence>
<proteinExistence type="predicted"/>
<keyword evidence="6" id="KW-1185">Reference proteome</keyword>
<dbReference type="InterPro" id="IPR019734">
    <property type="entry name" value="TPR_rpt"/>
</dbReference>
<dbReference type="InterPro" id="IPR052658">
    <property type="entry name" value="TPR-containing"/>
</dbReference>
<protein>
    <submittedName>
        <fullName evidence="5">Tetratricopeptide repeat protein 33</fullName>
    </submittedName>
</protein>
<evidence type="ECO:0000256" key="2">
    <source>
        <dbReference type="ARBA" id="ARBA00022803"/>
    </source>
</evidence>
<accession>A0AAV8CLH7</accession>
<dbReference type="EMBL" id="JAMFTS010000005">
    <property type="protein sequence ID" value="KAJ4756644.1"/>
    <property type="molecule type" value="Genomic_DNA"/>
</dbReference>
<organism evidence="5 6">
    <name type="scientific">Rhynchospora pubera</name>
    <dbReference type="NCBI Taxonomy" id="906938"/>
    <lineage>
        <taxon>Eukaryota</taxon>
        <taxon>Viridiplantae</taxon>
        <taxon>Streptophyta</taxon>
        <taxon>Embryophyta</taxon>
        <taxon>Tracheophyta</taxon>
        <taxon>Spermatophyta</taxon>
        <taxon>Magnoliopsida</taxon>
        <taxon>Liliopsida</taxon>
        <taxon>Poales</taxon>
        <taxon>Cyperaceae</taxon>
        <taxon>Cyperoideae</taxon>
        <taxon>Rhynchosporeae</taxon>
        <taxon>Rhynchospora</taxon>
    </lineage>
</organism>
<dbReference type="SMART" id="SM00028">
    <property type="entry name" value="TPR"/>
    <property type="match status" value="1"/>
</dbReference>
<feature type="compositionally biased region" description="Basic and acidic residues" evidence="4">
    <location>
        <begin position="121"/>
        <end position="135"/>
    </location>
</feature>
<feature type="region of interest" description="Disordered" evidence="4">
    <location>
        <begin position="105"/>
        <end position="135"/>
    </location>
</feature>
<dbReference type="Proteomes" id="UP001140206">
    <property type="component" value="Chromosome 5"/>
</dbReference>
<reference evidence="5" key="1">
    <citation type="submission" date="2022-08" db="EMBL/GenBank/DDBJ databases">
        <authorList>
            <person name="Marques A."/>
        </authorList>
    </citation>
    <scope>NUCLEOTIDE SEQUENCE</scope>
    <source>
        <strain evidence="5">RhyPub2mFocal</strain>
        <tissue evidence="5">Leaves</tissue>
    </source>
</reference>
<name>A0AAV8CLH7_9POAL</name>
<evidence type="ECO:0000256" key="3">
    <source>
        <dbReference type="PROSITE-ProRule" id="PRU00339"/>
    </source>
</evidence>
<dbReference type="PANTHER" id="PTHR15544:SF0">
    <property type="entry name" value="TETRATRICOPEPTIDE REPEAT PROTEIN 33"/>
    <property type="match status" value="1"/>
</dbReference>
<dbReference type="Pfam" id="PF07719">
    <property type="entry name" value="TPR_2"/>
    <property type="match status" value="1"/>
</dbReference>
<dbReference type="PANTHER" id="PTHR15544">
    <property type="entry name" value="OSMOSIS RESPONSIVE FACTOR"/>
    <property type="match status" value="1"/>
</dbReference>
<keyword evidence="1" id="KW-0677">Repeat</keyword>
<evidence type="ECO:0000256" key="1">
    <source>
        <dbReference type="ARBA" id="ARBA00022737"/>
    </source>
</evidence>